<dbReference type="EMBL" id="JABAHY010000025">
    <property type="protein sequence ID" value="NLS11145.1"/>
    <property type="molecule type" value="Genomic_DNA"/>
</dbReference>
<dbReference type="AlphaFoldDB" id="A0A7X8TM75"/>
<gene>
    <name evidence="2" type="ORF">HGQ17_14285</name>
</gene>
<protein>
    <submittedName>
        <fullName evidence="2">HNH endonuclease</fullName>
    </submittedName>
</protein>
<evidence type="ECO:0000313" key="3">
    <source>
        <dbReference type="Proteomes" id="UP000523139"/>
    </source>
</evidence>
<feature type="non-terminal residue" evidence="2">
    <location>
        <position position="197"/>
    </location>
</feature>
<dbReference type="RefSeq" id="WP_168888631.1">
    <property type="nucleotide sequence ID" value="NZ_JABAHY010000025.1"/>
</dbReference>
<dbReference type="Proteomes" id="UP000523139">
    <property type="component" value="Unassembled WGS sequence"/>
</dbReference>
<feature type="region of interest" description="Disordered" evidence="1">
    <location>
        <begin position="1"/>
        <end position="31"/>
    </location>
</feature>
<dbReference type="CDD" id="cd00085">
    <property type="entry name" value="HNHc"/>
    <property type="match status" value="1"/>
</dbReference>
<keyword evidence="2" id="KW-0378">Hydrolase</keyword>
<reference evidence="2 3" key="1">
    <citation type="submission" date="2020-04" db="EMBL/GenBank/DDBJ databases">
        <title>Nesterenkonia sp. nov., isolated from marine sediment.</title>
        <authorList>
            <person name="Zhang G."/>
        </authorList>
    </citation>
    <scope>NUCLEOTIDE SEQUENCE [LARGE SCALE GENOMIC DNA]</scope>
    <source>
        <strain evidence="2 3">MY13</strain>
    </source>
</reference>
<organism evidence="2 3">
    <name type="scientific">Nesterenkonia sedimenti</name>
    <dbReference type="NCBI Taxonomy" id="1463632"/>
    <lineage>
        <taxon>Bacteria</taxon>
        <taxon>Bacillati</taxon>
        <taxon>Actinomycetota</taxon>
        <taxon>Actinomycetes</taxon>
        <taxon>Micrococcales</taxon>
        <taxon>Micrococcaceae</taxon>
        <taxon>Nesterenkonia</taxon>
    </lineage>
</organism>
<name>A0A7X8TM75_9MICC</name>
<evidence type="ECO:0000313" key="2">
    <source>
        <dbReference type="EMBL" id="NLS11145.1"/>
    </source>
</evidence>
<proteinExistence type="predicted"/>
<dbReference type="InterPro" id="IPR003615">
    <property type="entry name" value="HNH_nuc"/>
</dbReference>
<dbReference type="GO" id="GO:0004519">
    <property type="term" value="F:endonuclease activity"/>
    <property type="evidence" value="ECO:0007669"/>
    <property type="project" value="UniProtKB-KW"/>
</dbReference>
<keyword evidence="2" id="KW-0255">Endonuclease</keyword>
<sequence length="197" mass="20797">MGKTPHDLTPTAAADSAFPPPSNSIPEPTGAGAAKIGILIPVKTLTGESDDPAISWDRTWMLPASEARAIAADSSAKHDWYAVGVAKNTNAEADAEEGTSTGVDEVLTVTKARTAPASTTAEDIDQWIAKTDPEANNLLTKTYESRTARDHQRNAVLIRDGQCQTPGCTEPGWSAEIDHKQSYETGGATTGENLHTL</sequence>
<keyword evidence="2" id="KW-0540">Nuclease</keyword>
<evidence type="ECO:0000256" key="1">
    <source>
        <dbReference type="SAM" id="MobiDB-lite"/>
    </source>
</evidence>
<accession>A0A7X8TM75</accession>
<keyword evidence="3" id="KW-1185">Reference proteome</keyword>
<comment type="caution">
    <text evidence="2">The sequence shown here is derived from an EMBL/GenBank/DDBJ whole genome shotgun (WGS) entry which is preliminary data.</text>
</comment>